<evidence type="ECO:0000313" key="3">
    <source>
        <dbReference type="Proteomes" id="UP001189429"/>
    </source>
</evidence>
<evidence type="ECO:0000313" key="2">
    <source>
        <dbReference type="EMBL" id="CAK0802133.1"/>
    </source>
</evidence>
<feature type="transmembrane region" description="Helical" evidence="1">
    <location>
        <begin position="49"/>
        <end position="66"/>
    </location>
</feature>
<keyword evidence="1" id="KW-0812">Transmembrane</keyword>
<keyword evidence="1" id="KW-1133">Transmembrane helix</keyword>
<sequence>MGLPQHDLQNEDLQRLELEGAWPEPGEHLSVRSAAEEVLFNKALESMETLYSVGAIPVIVLPVLYARRVSRDSSAKQSLSTDSSTSLSKHLMSNEYLSRGWCFLELCLAFAYGNIANAGTDPAVSVS</sequence>
<evidence type="ECO:0000256" key="1">
    <source>
        <dbReference type="SAM" id="Phobius"/>
    </source>
</evidence>
<comment type="caution">
    <text evidence="2">The sequence shown here is derived from an EMBL/GenBank/DDBJ whole genome shotgun (WGS) entry which is preliminary data.</text>
</comment>
<reference evidence="2" key="1">
    <citation type="submission" date="2023-10" db="EMBL/GenBank/DDBJ databases">
        <authorList>
            <person name="Chen Y."/>
            <person name="Shah S."/>
            <person name="Dougan E. K."/>
            <person name="Thang M."/>
            <person name="Chan C."/>
        </authorList>
    </citation>
    <scope>NUCLEOTIDE SEQUENCE [LARGE SCALE GENOMIC DNA]</scope>
</reference>
<protein>
    <submittedName>
        <fullName evidence="2">Uncharacterized protein</fullName>
    </submittedName>
</protein>
<keyword evidence="3" id="KW-1185">Reference proteome</keyword>
<gene>
    <name evidence="2" type="ORF">PCOR1329_LOCUS9742</name>
</gene>
<accession>A0ABN9QC01</accession>
<dbReference type="Proteomes" id="UP001189429">
    <property type="component" value="Unassembled WGS sequence"/>
</dbReference>
<name>A0ABN9QC01_9DINO</name>
<organism evidence="2 3">
    <name type="scientific">Prorocentrum cordatum</name>
    <dbReference type="NCBI Taxonomy" id="2364126"/>
    <lineage>
        <taxon>Eukaryota</taxon>
        <taxon>Sar</taxon>
        <taxon>Alveolata</taxon>
        <taxon>Dinophyceae</taxon>
        <taxon>Prorocentrales</taxon>
        <taxon>Prorocentraceae</taxon>
        <taxon>Prorocentrum</taxon>
    </lineage>
</organism>
<keyword evidence="1" id="KW-0472">Membrane</keyword>
<dbReference type="EMBL" id="CAUYUJ010002732">
    <property type="protein sequence ID" value="CAK0802133.1"/>
    <property type="molecule type" value="Genomic_DNA"/>
</dbReference>
<proteinExistence type="predicted"/>